<keyword evidence="2" id="KW-1185">Reference proteome</keyword>
<organism evidence="1 2">
    <name type="scientific">Acinetobacter boissieri</name>
    <dbReference type="NCBI Taxonomy" id="1219383"/>
    <lineage>
        <taxon>Bacteria</taxon>
        <taxon>Pseudomonadati</taxon>
        <taxon>Pseudomonadota</taxon>
        <taxon>Gammaproteobacteria</taxon>
        <taxon>Moraxellales</taxon>
        <taxon>Moraxellaceae</taxon>
        <taxon>Acinetobacter</taxon>
    </lineage>
</organism>
<evidence type="ECO:0000313" key="1">
    <source>
        <dbReference type="EMBL" id="SDB89787.1"/>
    </source>
</evidence>
<dbReference type="EMBL" id="FMYL01000004">
    <property type="protein sequence ID" value="SDB89787.1"/>
    <property type="molecule type" value="Genomic_DNA"/>
</dbReference>
<proteinExistence type="predicted"/>
<dbReference type="RefSeq" id="WP_092747358.1">
    <property type="nucleotide sequence ID" value="NZ_FMYL01000004.1"/>
</dbReference>
<gene>
    <name evidence="1" type="ORF">SAMN05421733_10452</name>
</gene>
<dbReference type="Proteomes" id="UP000242501">
    <property type="component" value="Unassembled WGS sequence"/>
</dbReference>
<dbReference type="STRING" id="1219383.SAMN05421733_10452"/>
<accession>A0A1G6H6A6</accession>
<reference evidence="2" key="1">
    <citation type="submission" date="2016-09" db="EMBL/GenBank/DDBJ databases">
        <authorList>
            <person name="Varghese N."/>
            <person name="Submissions S."/>
        </authorList>
    </citation>
    <scope>NUCLEOTIDE SEQUENCE [LARGE SCALE GENOMIC DNA]</scope>
    <source>
        <strain evidence="2">ANC 4422</strain>
    </source>
</reference>
<sequence length="70" mass="8225">MNRSEVSQFEQIKAILLEAGCGYDRWSERNLNIPSAEGERFIIHELFKVQKSFWGYKPTVYFIKGRIVTV</sequence>
<dbReference type="AlphaFoldDB" id="A0A1G6H6A6"/>
<name>A0A1G6H6A6_9GAMM</name>
<evidence type="ECO:0000313" key="2">
    <source>
        <dbReference type="Proteomes" id="UP000242501"/>
    </source>
</evidence>
<protein>
    <submittedName>
        <fullName evidence="1">Uncharacterized protein</fullName>
    </submittedName>
</protein>